<dbReference type="AlphaFoldDB" id="A0AAD5T5D8"/>
<dbReference type="GO" id="GO:0004633">
    <property type="term" value="F:phosphopantothenoylcysteine decarboxylase activity"/>
    <property type="evidence" value="ECO:0007669"/>
    <property type="project" value="TreeGrafter"/>
</dbReference>
<dbReference type="InterPro" id="IPR003382">
    <property type="entry name" value="Flavoprotein"/>
</dbReference>
<evidence type="ECO:0000313" key="4">
    <source>
        <dbReference type="EMBL" id="KAJ3130548.1"/>
    </source>
</evidence>
<dbReference type="Proteomes" id="UP001211907">
    <property type="component" value="Unassembled WGS sequence"/>
</dbReference>
<accession>A0AAD5T5D8</accession>
<dbReference type="EMBL" id="JADGJH010000384">
    <property type="protein sequence ID" value="KAJ3130548.1"/>
    <property type="molecule type" value="Genomic_DNA"/>
</dbReference>
<reference evidence="4" key="1">
    <citation type="submission" date="2020-05" db="EMBL/GenBank/DDBJ databases">
        <title>Phylogenomic resolution of chytrid fungi.</title>
        <authorList>
            <person name="Stajich J.E."/>
            <person name="Amses K."/>
            <person name="Simmons R."/>
            <person name="Seto K."/>
            <person name="Myers J."/>
            <person name="Bonds A."/>
            <person name="Quandt C.A."/>
            <person name="Barry K."/>
            <person name="Liu P."/>
            <person name="Grigoriev I."/>
            <person name="Longcore J.E."/>
            <person name="James T.Y."/>
        </authorList>
    </citation>
    <scope>NUCLEOTIDE SEQUENCE</scope>
    <source>
        <strain evidence="4">JEL0513</strain>
    </source>
</reference>
<organism evidence="4 5">
    <name type="scientific">Physocladia obscura</name>
    <dbReference type="NCBI Taxonomy" id="109957"/>
    <lineage>
        <taxon>Eukaryota</taxon>
        <taxon>Fungi</taxon>
        <taxon>Fungi incertae sedis</taxon>
        <taxon>Chytridiomycota</taxon>
        <taxon>Chytridiomycota incertae sedis</taxon>
        <taxon>Chytridiomycetes</taxon>
        <taxon>Chytridiales</taxon>
        <taxon>Chytriomycetaceae</taxon>
        <taxon>Physocladia</taxon>
    </lineage>
</organism>
<dbReference type="PANTHER" id="PTHR14359">
    <property type="entry name" value="HOMO-OLIGOMERIC FLAVIN CONTAINING CYS DECARBOXYLASE FAMILY"/>
    <property type="match status" value="1"/>
</dbReference>
<evidence type="ECO:0000259" key="3">
    <source>
        <dbReference type="Pfam" id="PF02441"/>
    </source>
</evidence>
<evidence type="ECO:0000256" key="2">
    <source>
        <dbReference type="ARBA" id="ARBA00038350"/>
    </source>
</evidence>
<comment type="similarity">
    <text evidence="2">Belongs to the HFCD (homooligomeric flavin containing Cys decarboxylase) superfamily.</text>
</comment>
<dbReference type="InterPro" id="IPR036551">
    <property type="entry name" value="Flavin_trans-like"/>
</dbReference>
<dbReference type="SUPFAM" id="SSF52507">
    <property type="entry name" value="Homo-oligomeric flavin-containing Cys decarboxylases, HFCD"/>
    <property type="match status" value="1"/>
</dbReference>
<comment type="caution">
    <text evidence="4">The sequence shown here is derived from an EMBL/GenBank/DDBJ whole genome shotgun (WGS) entry which is preliminary data.</text>
</comment>
<dbReference type="PANTHER" id="PTHR14359:SF6">
    <property type="entry name" value="PHOSPHOPANTOTHENOYLCYSTEINE DECARBOXYLASE"/>
    <property type="match status" value="1"/>
</dbReference>
<evidence type="ECO:0000313" key="5">
    <source>
        <dbReference type="Proteomes" id="UP001211907"/>
    </source>
</evidence>
<name>A0AAD5T5D8_9FUNG</name>
<gene>
    <name evidence="4" type="ORF">HK100_008019</name>
</gene>
<keyword evidence="5" id="KW-1185">Reference proteome</keyword>
<keyword evidence="1" id="KW-0173">Coenzyme A biosynthesis</keyword>
<sequence>MAAPQTTATTTTTNILVLATGSVAAVKVPALVGRLVAQGHVAVKVVATAHALHFFDAAQLTAQHGVAVLTEADEWAWARRADPVLHVELRSWAHAALVAPLDANSLAKAAGGLCDNLLTCVLRAWDPARPVLVAPAMNSFMWAHPLTARHLHTVQSLLNYKVIPPIEKLLACGDFGIGAMAEVDDIVKAVLDELNISPTLPEIPVATSLPEIPAAKRQHLSLD</sequence>
<evidence type="ECO:0000256" key="1">
    <source>
        <dbReference type="ARBA" id="ARBA00022993"/>
    </source>
</evidence>
<dbReference type="Pfam" id="PF02441">
    <property type="entry name" value="Flavoprotein"/>
    <property type="match status" value="1"/>
</dbReference>
<dbReference type="GO" id="GO:0015937">
    <property type="term" value="P:coenzyme A biosynthetic process"/>
    <property type="evidence" value="ECO:0007669"/>
    <property type="project" value="UniProtKB-KW"/>
</dbReference>
<dbReference type="Gene3D" id="3.40.50.1950">
    <property type="entry name" value="Flavin prenyltransferase-like"/>
    <property type="match status" value="1"/>
</dbReference>
<dbReference type="GO" id="GO:0071513">
    <property type="term" value="C:phosphopantothenoylcysteine decarboxylase complex"/>
    <property type="evidence" value="ECO:0007669"/>
    <property type="project" value="TreeGrafter"/>
</dbReference>
<dbReference type="GO" id="GO:0010181">
    <property type="term" value="F:FMN binding"/>
    <property type="evidence" value="ECO:0007669"/>
    <property type="project" value="TreeGrafter"/>
</dbReference>
<feature type="domain" description="Flavoprotein" evidence="3">
    <location>
        <begin position="14"/>
        <end position="194"/>
    </location>
</feature>
<protein>
    <recommendedName>
        <fullName evidence="3">Flavoprotein domain-containing protein</fullName>
    </recommendedName>
</protein>
<proteinExistence type="inferred from homology"/>